<evidence type="ECO:0000313" key="1">
    <source>
        <dbReference type="EMBL" id="RCK07730.1"/>
    </source>
</evidence>
<comment type="caution">
    <text evidence="1">The sequence shown here is derived from an EMBL/GenBank/DDBJ whole genome shotgun (WGS) entry which is preliminary data.</text>
</comment>
<gene>
    <name evidence="1" type="ORF">TH5_01295</name>
</gene>
<proteinExistence type="predicted"/>
<dbReference type="Proteomes" id="UP000252419">
    <property type="component" value="Unassembled WGS sequence"/>
</dbReference>
<reference evidence="1 2" key="1">
    <citation type="submission" date="2014-07" db="EMBL/GenBank/DDBJ databases">
        <title>Draft genome sequence of Thalassospira xianhensis P-4 (MCCC 1A02616).</title>
        <authorList>
            <person name="Lai Q."/>
            <person name="Shao Z."/>
        </authorList>
    </citation>
    <scope>NUCLEOTIDE SEQUENCE [LARGE SCALE GENOMIC DNA]</scope>
    <source>
        <strain evidence="1 2">MCCC 1A02616</strain>
    </source>
</reference>
<organism evidence="1 2">
    <name type="scientific">Thalassospira xianhensis MCCC 1A02616</name>
    <dbReference type="NCBI Taxonomy" id="1177929"/>
    <lineage>
        <taxon>Bacteria</taxon>
        <taxon>Pseudomonadati</taxon>
        <taxon>Pseudomonadota</taxon>
        <taxon>Alphaproteobacteria</taxon>
        <taxon>Rhodospirillales</taxon>
        <taxon>Thalassospiraceae</taxon>
        <taxon>Thalassospira</taxon>
    </lineage>
</organism>
<evidence type="ECO:0000313" key="2">
    <source>
        <dbReference type="Proteomes" id="UP000252419"/>
    </source>
</evidence>
<protein>
    <submittedName>
        <fullName evidence="1">Uncharacterized protein</fullName>
    </submittedName>
</protein>
<dbReference type="AlphaFoldDB" id="A0A367UI81"/>
<dbReference type="RefSeq" id="WP_114120265.1">
    <property type="nucleotide sequence ID" value="NZ_JPWA01000001.1"/>
</dbReference>
<name>A0A367UI81_9PROT</name>
<keyword evidence="2" id="KW-1185">Reference proteome</keyword>
<accession>A0A367UI81</accession>
<dbReference type="EMBL" id="JPWA01000001">
    <property type="protein sequence ID" value="RCK07730.1"/>
    <property type="molecule type" value="Genomic_DNA"/>
</dbReference>
<sequence length="375" mass="42159">MNNNRKHYRELQSSDEIHGYFAKCASVVSALKSLCKLSDAEQVWGCTSSAELDVVSHYVDLLGNMMRLLLLKYAYTPYLSTDMPQKLAIDVSNGGMPYGVEVRRLENDFEELCNKEIPWHDYRSKIVDYILVNKSIPRHLQNEMAQQTYRHAVKQGQFMKTFEAPKVSAIGTPDSNGVKYVFIHWALYDTSRCMPVIYIMVAEDSSRSGLVKDDGLKEVLSETCESYSQSALKLLTVATGIDEKLAFLHPKQLTRISLGSFSSSDFPEKENSVSTLLQGFSESPSEDWVFEWKVEILRSMGSETNKDGVFSGAKRTEVFDVNRAEHGANLSGASEVLRRVVVPHSVYQSFQQGDHPFAETPIYVVGKSGHVALHM</sequence>